<protein>
    <submittedName>
        <fullName evidence="2">Uncharacterized protein</fullName>
    </submittedName>
</protein>
<proteinExistence type="predicted"/>
<organism evidence="2 3">
    <name type="scientific">Reticulomyxa filosa</name>
    <dbReference type="NCBI Taxonomy" id="46433"/>
    <lineage>
        <taxon>Eukaryota</taxon>
        <taxon>Sar</taxon>
        <taxon>Rhizaria</taxon>
        <taxon>Retaria</taxon>
        <taxon>Foraminifera</taxon>
        <taxon>Monothalamids</taxon>
        <taxon>Reticulomyxidae</taxon>
        <taxon>Reticulomyxa</taxon>
    </lineage>
</organism>
<keyword evidence="1" id="KW-0175">Coiled coil</keyword>
<comment type="caution">
    <text evidence="2">The sequence shown here is derived from an EMBL/GenBank/DDBJ whole genome shotgun (WGS) entry which is preliminary data.</text>
</comment>
<evidence type="ECO:0000256" key="1">
    <source>
        <dbReference type="SAM" id="Coils"/>
    </source>
</evidence>
<keyword evidence="3" id="KW-1185">Reference proteome</keyword>
<evidence type="ECO:0000313" key="2">
    <source>
        <dbReference type="EMBL" id="ETO16259.1"/>
    </source>
</evidence>
<sequence length="259" mass="29881">MEQLRQDYPELYKEIKNSLPAWMQHPDKMPKSMKASDISPLLAQKLFKNGLMQLDPETAELLDKRVEEEQQNAHKKAQALRQQLDDAVNQINRQQTDMDDMRRKNQRVYKKIKDMDADFEEEDVYGDQRIPGAAGSQPRNAAGVRSDRFRQKQGYIDDPIINLQDLKRNDRELYKDVLDDIEGNYDSPDQIPNEIPMMQISSEDLRKKVANLLKAIDTNKELDGIAPTRIGMMLKALNKPNPADGEEIITPEEAQEQMS</sequence>
<evidence type="ECO:0000313" key="3">
    <source>
        <dbReference type="Proteomes" id="UP000023152"/>
    </source>
</evidence>
<feature type="coiled-coil region" evidence="1">
    <location>
        <begin position="63"/>
        <end position="118"/>
    </location>
</feature>
<name>X6MQX0_RETFI</name>
<dbReference type="AlphaFoldDB" id="X6MQX0"/>
<gene>
    <name evidence="2" type="ORF">RFI_21095</name>
</gene>
<accession>X6MQX0</accession>
<reference evidence="2 3" key="1">
    <citation type="journal article" date="2013" name="Curr. Biol.">
        <title>The Genome of the Foraminiferan Reticulomyxa filosa.</title>
        <authorList>
            <person name="Glockner G."/>
            <person name="Hulsmann N."/>
            <person name="Schleicher M."/>
            <person name="Noegel A.A."/>
            <person name="Eichinger L."/>
            <person name="Gallinger C."/>
            <person name="Pawlowski J."/>
            <person name="Sierra R."/>
            <person name="Euteneuer U."/>
            <person name="Pillet L."/>
            <person name="Moustafa A."/>
            <person name="Platzer M."/>
            <person name="Groth M."/>
            <person name="Szafranski K."/>
            <person name="Schliwa M."/>
        </authorList>
    </citation>
    <scope>NUCLEOTIDE SEQUENCE [LARGE SCALE GENOMIC DNA]</scope>
</reference>
<dbReference type="Proteomes" id="UP000023152">
    <property type="component" value="Unassembled WGS sequence"/>
</dbReference>
<dbReference type="EMBL" id="ASPP01018430">
    <property type="protein sequence ID" value="ETO16259.1"/>
    <property type="molecule type" value="Genomic_DNA"/>
</dbReference>